<evidence type="ECO:0000313" key="1">
    <source>
        <dbReference type="EMBL" id="THU78919.1"/>
    </source>
</evidence>
<protein>
    <submittedName>
        <fullName evidence="1">Uncharacterized protein</fullName>
    </submittedName>
</protein>
<reference evidence="1 2" key="1">
    <citation type="journal article" date="2019" name="Nat. Ecol. Evol.">
        <title>Megaphylogeny resolves global patterns of mushroom evolution.</title>
        <authorList>
            <person name="Varga T."/>
            <person name="Krizsan K."/>
            <person name="Foldi C."/>
            <person name="Dima B."/>
            <person name="Sanchez-Garcia M."/>
            <person name="Sanchez-Ramirez S."/>
            <person name="Szollosi G.J."/>
            <person name="Szarkandi J.G."/>
            <person name="Papp V."/>
            <person name="Albert L."/>
            <person name="Andreopoulos W."/>
            <person name="Angelini C."/>
            <person name="Antonin V."/>
            <person name="Barry K.W."/>
            <person name="Bougher N.L."/>
            <person name="Buchanan P."/>
            <person name="Buyck B."/>
            <person name="Bense V."/>
            <person name="Catcheside P."/>
            <person name="Chovatia M."/>
            <person name="Cooper J."/>
            <person name="Damon W."/>
            <person name="Desjardin D."/>
            <person name="Finy P."/>
            <person name="Geml J."/>
            <person name="Haridas S."/>
            <person name="Hughes K."/>
            <person name="Justo A."/>
            <person name="Karasinski D."/>
            <person name="Kautmanova I."/>
            <person name="Kiss B."/>
            <person name="Kocsube S."/>
            <person name="Kotiranta H."/>
            <person name="LaButti K.M."/>
            <person name="Lechner B.E."/>
            <person name="Liimatainen K."/>
            <person name="Lipzen A."/>
            <person name="Lukacs Z."/>
            <person name="Mihaltcheva S."/>
            <person name="Morgado L.N."/>
            <person name="Niskanen T."/>
            <person name="Noordeloos M.E."/>
            <person name="Ohm R.A."/>
            <person name="Ortiz-Santana B."/>
            <person name="Ovrebo C."/>
            <person name="Racz N."/>
            <person name="Riley R."/>
            <person name="Savchenko A."/>
            <person name="Shiryaev A."/>
            <person name="Soop K."/>
            <person name="Spirin V."/>
            <person name="Szebenyi C."/>
            <person name="Tomsovsky M."/>
            <person name="Tulloss R.E."/>
            <person name="Uehling J."/>
            <person name="Grigoriev I.V."/>
            <person name="Vagvolgyi C."/>
            <person name="Papp T."/>
            <person name="Martin F.M."/>
            <person name="Miettinen O."/>
            <person name="Hibbett D.S."/>
            <person name="Nagy L.G."/>
        </authorList>
    </citation>
    <scope>NUCLEOTIDE SEQUENCE [LARGE SCALE GENOMIC DNA]</scope>
    <source>
        <strain evidence="1 2">CBS 962.96</strain>
    </source>
</reference>
<accession>A0A4S8KT10</accession>
<dbReference type="EMBL" id="ML180109">
    <property type="protein sequence ID" value="THU78919.1"/>
    <property type="molecule type" value="Genomic_DNA"/>
</dbReference>
<organism evidence="1 2">
    <name type="scientific">Dendrothele bispora (strain CBS 962.96)</name>
    <dbReference type="NCBI Taxonomy" id="1314807"/>
    <lineage>
        <taxon>Eukaryota</taxon>
        <taxon>Fungi</taxon>
        <taxon>Dikarya</taxon>
        <taxon>Basidiomycota</taxon>
        <taxon>Agaricomycotina</taxon>
        <taxon>Agaricomycetes</taxon>
        <taxon>Agaricomycetidae</taxon>
        <taxon>Agaricales</taxon>
        <taxon>Agaricales incertae sedis</taxon>
        <taxon>Dendrothele</taxon>
    </lineage>
</organism>
<evidence type="ECO:0000313" key="2">
    <source>
        <dbReference type="Proteomes" id="UP000297245"/>
    </source>
</evidence>
<gene>
    <name evidence="1" type="ORF">K435DRAFT_876104</name>
</gene>
<name>A0A4S8KT10_DENBC</name>
<sequence>MNISSTHTKAVVQINQVLAPGAIIPHHRRKLADIQDGNSSFRAVVSISFLKTYVKPSTVQDQSVENVPKEFSECVLIKPPSDIPEIAVTAGESQTIGELLGIDSLSELEGKEEEEEEEEDFLYADDFEPEIPSNGVPNASQVPLNFIQGTSVQPASRILTDCLHSMMKINRTMSKKHSLFRAYRSACGHKCTTLIGKEEVLPKRKDNYALQQ</sequence>
<dbReference type="Proteomes" id="UP000297245">
    <property type="component" value="Unassembled WGS sequence"/>
</dbReference>
<proteinExistence type="predicted"/>
<dbReference type="AlphaFoldDB" id="A0A4S8KT10"/>
<keyword evidence="2" id="KW-1185">Reference proteome</keyword>